<comment type="subcellular location">
    <subcellularLocation>
        <location evidence="1">Endomembrane system</location>
        <topology evidence="1">Multi-pass membrane protein</topology>
    </subcellularLocation>
</comment>
<protein>
    <submittedName>
        <fullName evidence="6">Isoprenylcysteine carboxylmethyltransferase family protein</fullName>
    </submittedName>
</protein>
<dbReference type="Proteomes" id="UP001499951">
    <property type="component" value="Unassembled WGS sequence"/>
</dbReference>
<keyword evidence="7" id="KW-1185">Reference proteome</keyword>
<evidence type="ECO:0000256" key="5">
    <source>
        <dbReference type="SAM" id="Phobius"/>
    </source>
</evidence>
<feature type="transmembrane region" description="Helical" evidence="5">
    <location>
        <begin position="42"/>
        <end position="62"/>
    </location>
</feature>
<dbReference type="RefSeq" id="WP_166930413.1">
    <property type="nucleotide sequence ID" value="NZ_BAAADD010000001.1"/>
</dbReference>
<reference evidence="6 7" key="1">
    <citation type="journal article" date="2019" name="Int. J. Syst. Evol. Microbiol.">
        <title>The Global Catalogue of Microorganisms (GCM) 10K type strain sequencing project: providing services to taxonomists for standard genome sequencing and annotation.</title>
        <authorList>
            <consortium name="The Broad Institute Genomics Platform"/>
            <consortium name="The Broad Institute Genome Sequencing Center for Infectious Disease"/>
            <person name="Wu L."/>
            <person name="Ma J."/>
        </authorList>
    </citation>
    <scope>NUCLEOTIDE SEQUENCE [LARGE SCALE GENOMIC DNA]</scope>
    <source>
        <strain evidence="6 7">JCM 15089</strain>
    </source>
</reference>
<keyword evidence="3 5" id="KW-1133">Transmembrane helix</keyword>
<dbReference type="EMBL" id="BAAADD010000001">
    <property type="protein sequence ID" value="GAA0556516.1"/>
    <property type="molecule type" value="Genomic_DNA"/>
</dbReference>
<sequence>MPETDSAGIVVLPPVVFLVCLVGGIATSFAYGGWITGVPAPFRWAAGGLVIVAGLAFAISALDRFRKLKVDVRPDRPVARMVGGGAYRVTRNPMYFGLISLLTGLGLAFGAVPMLLSAVVMFAYLNWYVIPREEAYLTRKFGDDYRTYCTRVRRWF</sequence>
<dbReference type="Gene3D" id="1.20.120.1630">
    <property type="match status" value="1"/>
</dbReference>
<evidence type="ECO:0000256" key="1">
    <source>
        <dbReference type="ARBA" id="ARBA00004127"/>
    </source>
</evidence>
<evidence type="ECO:0000313" key="6">
    <source>
        <dbReference type="EMBL" id="GAA0556516.1"/>
    </source>
</evidence>
<dbReference type="InterPro" id="IPR007318">
    <property type="entry name" value="Phopholipid_MeTrfase"/>
</dbReference>
<name>A0ABN1E0N7_9PROT</name>
<feature type="transmembrane region" description="Helical" evidence="5">
    <location>
        <begin position="7"/>
        <end position="30"/>
    </location>
</feature>
<evidence type="ECO:0000313" key="7">
    <source>
        <dbReference type="Proteomes" id="UP001499951"/>
    </source>
</evidence>
<dbReference type="PANTHER" id="PTHR43847">
    <property type="entry name" value="BLL3993 PROTEIN"/>
    <property type="match status" value="1"/>
</dbReference>
<evidence type="ECO:0000256" key="3">
    <source>
        <dbReference type="ARBA" id="ARBA00022989"/>
    </source>
</evidence>
<accession>A0ABN1E0N7</accession>
<feature type="transmembrane region" description="Helical" evidence="5">
    <location>
        <begin position="95"/>
        <end position="125"/>
    </location>
</feature>
<gene>
    <name evidence="6" type="ORF">GCM10008942_01230</name>
</gene>
<keyword evidence="4 5" id="KW-0472">Membrane</keyword>
<dbReference type="InterPro" id="IPR052527">
    <property type="entry name" value="Metal_cation-efflux_comp"/>
</dbReference>
<organism evidence="6 7">
    <name type="scientific">Rhizomicrobium electricum</name>
    <dbReference type="NCBI Taxonomy" id="480070"/>
    <lineage>
        <taxon>Bacteria</taxon>
        <taxon>Pseudomonadati</taxon>
        <taxon>Pseudomonadota</taxon>
        <taxon>Alphaproteobacteria</taxon>
        <taxon>Micropepsales</taxon>
        <taxon>Micropepsaceae</taxon>
        <taxon>Rhizomicrobium</taxon>
    </lineage>
</organism>
<evidence type="ECO:0000256" key="4">
    <source>
        <dbReference type="ARBA" id="ARBA00023136"/>
    </source>
</evidence>
<evidence type="ECO:0000256" key="2">
    <source>
        <dbReference type="ARBA" id="ARBA00022692"/>
    </source>
</evidence>
<comment type="caution">
    <text evidence="6">The sequence shown here is derived from an EMBL/GenBank/DDBJ whole genome shotgun (WGS) entry which is preliminary data.</text>
</comment>
<dbReference type="Pfam" id="PF04191">
    <property type="entry name" value="PEMT"/>
    <property type="match status" value="1"/>
</dbReference>
<dbReference type="PANTHER" id="PTHR43847:SF1">
    <property type="entry name" value="BLL3993 PROTEIN"/>
    <property type="match status" value="1"/>
</dbReference>
<proteinExistence type="predicted"/>
<keyword evidence="2 5" id="KW-0812">Transmembrane</keyword>